<dbReference type="Gene3D" id="3.60.10.10">
    <property type="entry name" value="Endonuclease/exonuclease/phosphatase"/>
    <property type="match status" value="1"/>
</dbReference>
<keyword evidence="3" id="KW-1185">Reference proteome</keyword>
<dbReference type="EMBL" id="SWBP01000001">
    <property type="protein sequence ID" value="TKC00152.1"/>
    <property type="molecule type" value="Genomic_DNA"/>
</dbReference>
<evidence type="ECO:0000259" key="1">
    <source>
        <dbReference type="Pfam" id="PF03372"/>
    </source>
</evidence>
<dbReference type="InterPro" id="IPR005135">
    <property type="entry name" value="Endo/exonuclease/phosphatase"/>
</dbReference>
<accession>A0A4U1C4D1</accession>
<dbReference type="CDD" id="cd09083">
    <property type="entry name" value="EEP-1"/>
    <property type="match status" value="1"/>
</dbReference>
<dbReference type="Pfam" id="PF03372">
    <property type="entry name" value="Exo_endo_phos"/>
    <property type="match status" value="1"/>
</dbReference>
<keyword evidence="2" id="KW-0269">Exonuclease</keyword>
<dbReference type="GO" id="GO:0000175">
    <property type="term" value="F:3'-5'-RNA exonuclease activity"/>
    <property type="evidence" value="ECO:0007669"/>
    <property type="project" value="TreeGrafter"/>
</dbReference>
<dbReference type="GO" id="GO:0004519">
    <property type="term" value="F:endonuclease activity"/>
    <property type="evidence" value="ECO:0007669"/>
    <property type="project" value="UniProtKB-KW"/>
</dbReference>
<keyword evidence="2" id="KW-0378">Hydrolase</keyword>
<dbReference type="OrthoDB" id="9793162at2"/>
<name>A0A4U1C4D1_9SPHI</name>
<comment type="caution">
    <text evidence="2">The sequence shown here is derived from an EMBL/GenBank/DDBJ whole genome shotgun (WGS) entry which is preliminary data.</text>
</comment>
<reference evidence="2 3" key="1">
    <citation type="submission" date="2019-04" db="EMBL/GenBank/DDBJ databases">
        <title>Pedobacter sp. AR-3-17 sp. nov., isolated from Arctic soil.</title>
        <authorList>
            <person name="Dahal R.H."/>
            <person name="Kim D.-U."/>
        </authorList>
    </citation>
    <scope>NUCLEOTIDE SEQUENCE [LARGE SCALE GENOMIC DNA]</scope>
    <source>
        <strain evidence="2 3">AR-3-17</strain>
    </source>
</reference>
<sequence length="289" mass="33046">MGNFQFKAFTIKTILFFNFLLLTSIQIQAQSLVMGSYNLRFDDLNDKKNAWRDRSVAIKALIRFHNFDIIGTQEAFDSQLQDLVTALPQYSVYGKGRDDGTKKGEHSAILYKKDRFTLLNQGDFWLSATPNQPSLGWDATCCNRLCTWVYLKDKKTKKSFYVFNAHYDHIGKQARIESSKLILTKVTEIAGNKPVIFTGDLNGDHNSEPYQIIKNSSVFEDSFKLVDYPYATTNSYNGFGANLIGNAIIDHVFVSKHFEVKRWGVLTDSYNGRYPSDHFPILSEVLLKK</sequence>
<evidence type="ECO:0000313" key="2">
    <source>
        <dbReference type="EMBL" id="TKC00152.1"/>
    </source>
</evidence>
<keyword evidence="2" id="KW-0255">Endonuclease</keyword>
<evidence type="ECO:0000313" key="3">
    <source>
        <dbReference type="Proteomes" id="UP000308181"/>
    </source>
</evidence>
<dbReference type="AlphaFoldDB" id="A0A4U1C4D1"/>
<dbReference type="PANTHER" id="PTHR12121">
    <property type="entry name" value="CARBON CATABOLITE REPRESSOR PROTEIN 4"/>
    <property type="match status" value="1"/>
</dbReference>
<dbReference type="RefSeq" id="WP_136824361.1">
    <property type="nucleotide sequence ID" value="NZ_SWBP01000001.1"/>
</dbReference>
<keyword evidence="2" id="KW-0540">Nuclease</keyword>
<proteinExistence type="predicted"/>
<dbReference type="SUPFAM" id="SSF56219">
    <property type="entry name" value="DNase I-like"/>
    <property type="match status" value="1"/>
</dbReference>
<protein>
    <submittedName>
        <fullName evidence="2">Endonuclease/exonuclease/phosphatase family protein</fullName>
    </submittedName>
</protein>
<dbReference type="InterPro" id="IPR036691">
    <property type="entry name" value="Endo/exonu/phosph_ase_sf"/>
</dbReference>
<gene>
    <name evidence="2" type="ORF">FA046_00265</name>
</gene>
<dbReference type="PANTHER" id="PTHR12121:SF36">
    <property type="entry name" value="ENDONUCLEASE_EXONUCLEASE_PHOSPHATASE DOMAIN-CONTAINING PROTEIN"/>
    <property type="match status" value="1"/>
</dbReference>
<dbReference type="InterPro" id="IPR050410">
    <property type="entry name" value="CCR4/nocturin_mRNA_transcr"/>
</dbReference>
<organism evidence="2 3">
    <name type="scientific">Pedobacter cryophilus</name>
    <dbReference type="NCBI Taxonomy" id="2571271"/>
    <lineage>
        <taxon>Bacteria</taxon>
        <taxon>Pseudomonadati</taxon>
        <taxon>Bacteroidota</taxon>
        <taxon>Sphingobacteriia</taxon>
        <taxon>Sphingobacteriales</taxon>
        <taxon>Sphingobacteriaceae</taxon>
        <taxon>Pedobacter</taxon>
    </lineage>
</organism>
<feature type="domain" description="Endonuclease/exonuclease/phosphatase" evidence="1">
    <location>
        <begin position="35"/>
        <end position="278"/>
    </location>
</feature>
<dbReference type="Proteomes" id="UP000308181">
    <property type="component" value="Unassembled WGS sequence"/>
</dbReference>